<feature type="non-terminal residue" evidence="5">
    <location>
        <position position="264"/>
    </location>
</feature>
<name>A0ABS8TM70_DATST</name>
<dbReference type="InterPro" id="IPR016055">
    <property type="entry name" value="A-D-PHexomutase_a/b/a-I/II/III"/>
</dbReference>
<evidence type="ECO:0000313" key="5">
    <source>
        <dbReference type="EMBL" id="MCD7471933.1"/>
    </source>
</evidence>
<dbReference type="PANTHER" id="PTHR42946">
    <property type="entry name" value="PHOSPHOHEXOSE MUTASE"/>
    <property type="match status" value="1"/>
</dbReference>
<evidence type="ECO:0000259" key="4">
    <source>
        <dbReference type="Pfam" id="PF02878"/>
    </source>
</evidence>
<gene>
    <name evidence="5" type="ORF">HAX54_012730</name>
</gene>
<dbReference type="SUPFAM" id="SSF53738">
    <property type="entry name" value="Phosphoglucomutase, first 3 domains"/>
    <property type="match status" value="1"/>
</dbReference>
<organism evidence="5 6">
    <name type="scientific">Datura stramonium</name>
    <name type="common">Jimsonweed</name>
    <name type="synonym">Common thornapple</name>
    <dbReference type="NCBI Taxonomy" id="4076"/>
    <lineage>
        <taxon>Eukaryota</taxon>
        <taxon>Viridiplantae</taxon>
        <taxon>Streptophyta</taxon>
        <taxon>Embryophyta</taxon>
        <taxon>Tracheophyta</taxon>
        <taxon>Spermatophyta</taxon>
        <taxon>Magnoliopsida</taxon>
        <taxon>eudicotyledons</taxon>
        <taxon>Gunneridae</taxon>
        <taxon>Pentapetalae</taxon>
        <taxon>asterids</taxon>
        <taxon>lamiids</taxon>
        <taxon>Solanales</taxon>
        <taxon>Solanaceae</taxon>
        <taxon>Solanoideae</taxon>
        <taxon>Datureae</taxon>
        <taxon>Datura</taxon>
    </lineage>
</organism>
<accession>A0ABS8TM70</accession>
<dbReference type="InterPro" id="IPR005844">
    <property type="entry name" value="A-D-PHexomutase_a/b/a-I"/>
</dbReference>
<evidence type="ECO:0000256" key="3">
    <source>
        <dbReference type="ARBA" id="ARBA00022553"/>
    </source>
</evidence>
<sequence length="264" mass="29040">MASSSSTSHSVQTINASRTNFPSLPIINKPFLKNLRFISLSKTISTLRVESSSTANYNDVVVDEEMDKIRRLQNGSDVRGVALLGEKGRSVDLTPPAVDAIAESFGEWVIKGLEKEKGVRISLGRDPRISGNTLSVAVFGGLTRAGCMVFDMGLATTPACFMSTILPPFEYDASIMMTASHLPYTRNGLKFFTKKGGLTSPEVEEICYKAARKYANRLAKVSMTLPTPPTKVDFMSVYAKHLRDIIKERVNHPSHYDTPLKGFQ</sequence>
<dbReference type="EMBL" id="JACEIK010001747">
    <property type="protein sequence ID" value="MCD7471933.1"/>
    <property type="molecule type" value="Genomic_DNA"/>
</dbReference>
<keyword evidence="6" id="KW-1185">Reference proteome</keyword>
<comment type="cofactor">
    <cofactor evidence="1">
        <name>Mg(2+)</name>
        <dbReference type="ChEBI" id="CHEBI:18420"/>
    </cofactor>
</comment>
<keyword evidence="3" id="KW-0597">Phosphoprotein</keyword>
<reference evidence="5 6" key="1">
    <citation type="journal article" date="2021" name="BMC Genomics">
        <title>Datura genome reveals duplications of psychoactive alkaloid biosynthetic genes and high mutation rate following tissue culture.</title>
        <authorList>
            <person name="Rajewski A."/>
            <person name="Carter-House D."/>
            <person name="Stajich J."/>
            <person name="Litt A."/>
        </authorList>
    </citation>
    <scope>NUCLEOTIDE SEQUENCE [LARGE SCALE GENOMIC DNA]</scope>
    <source>
        <strain evidence="5">AR-01</strain>
    </source>
</reference>
<dbReference type="PANTHER" id="PTHR42946:SF2">
    <property type="entry name" value="PHOSPHOGLUCOMUTASE (ALPHA-D-GLUCOSE-1,6-BISPHOSPHATE-DEPENDENT)"/>
    <property type="match status" value="1"/>
</dbReference>
<feature type="domain" description="Alpha-D-phosphohexomutase alpha/beta/alpha" evidence="4">
    <location>
        <begin position="72"/>
        <end position="214"/>
    </location>
</feature>
<dbReference type="Pfam" id="PF02878">
    <property type="entry name" value="PGM_PMM_I"/>
    <property type="match status" value="1"/>
</dbReference>
<evidence type="ECO:0000313" key="6">
    <source>
        <dbReference type="Proteomes" id="UP000823775"/>
    </source>
</evidence>
<protein>
    <recommendedName>
        <fullName evidence="4">Alpha-D-phosphohexomutase alpha/beta/alpha domain-containing protein</fullName>
    </recommendedName>
</protein>
<dbReference type="Proteomes" id="UP000823775">
    <property type="component" value="Unassembled WGS sequence"/>
</dbReference>
<dbReference type="InterPro" id="IPR050060">
    <property type="entry name" value="Phosphoglucosamine_mutase"/>
</dbReference>
<evidence type="ECO:0000256" key="1">
    <source>
        <dbReference type="ARBA" id="ARBA00001946"/>
    </source>
</evidence>
<dbReference type="Gene3D" id="3.40.120.10">
    <property type="entry name" value="Alpha-D-Glucose-1,6-Bisphosphate, subunit A, domain 3"/>
    <property type="match status" value="1"/>
</dbReference>
<comment type="similarity">
    <text evidence="2">Belongs to the phosphohexose mutase family.</text>
</comment>
<comment type="caution">
    <text evidence="5">The sequence shown here is derived from an EMBL/GenBank/DDBJ whole genome shotgun (WGS) entry which is preliminary data.</text>
</comment>
<evidence type="ECO:0000256" key="2">
    <source>
        <dbReference type="ARBA" id="ARBA00010231"/>
    </source>
</evidence>
<proteinExistence type="inferred from homology"/>